<dbReference type="InterPro" id="IPR006685">
    <property type="entry name" value="MscS_channel_2nd"/>
</dbReference>
<dbReference type="SUPFAM" id="SSF82861">
    <property type="entry name" value="Mechanosensitive channel protein MscS (YggB), transmembrane region"/>
    <property type="match status" value="1"/>
</dbReference>
<keyword evidence="7" id="KW-0406">Ion transport</keyword>
<comment type="caution">
    <text evidence="7">Lacks conserved residue(s) required for the propagation of feature annotation.</text>
</comment>
<comment type="subcellular location">
    <subcellularLocation>
        <location evidence="7">Cell inner membrane</location>
        <topology evidence="7">Multi-pass membrane protein</topology>
    </subcellularLocation>
    <subcellularLocation>
        <location evidence="1">Cell membrane</location>
        <topology evidence="1">Multi-pass membrane protein</topology>
    </subcellularLocation>
</comment>
<feature type="domain" description="Mechanosensitive ion channel MscS" evidence="8">
    <location>
        <begin position="109"/>
        <end position="171"/>
    </location>
</feature>
<accession>A0ABV6S9Q2</accession>
<keyword evidence="11" id="KW-1185">Reference proteome</keyword>
<keyword evidence="7" id="KW-0407">Ion channel</keyword>
<evidence type="ECO:0000256" key="7">
    <source>
        <dbReference type="RuleBase" id="RU369025"/>
    </source>
</evidence>
<dbReference type="Proteomes" id="UP001589858">
    <property type="component" value="Unassembled WGS sequence"/>
</dbReference>
<dbReference type="InterPro" id="IPR023408">
    <property type="entry name" value="MscS_beta-dom_sf"/>
</dbReference>
<gene>
    <name evidence="10" type="ORF">ACFFF8_15440</name>
</gene>
<evidence type="ECO:0000256" key="2">
    <source>
        <dbReference type="ARBA" id="ARBA00008017"/>
    </source>
</evidence>
<sequence>MKYVDTLQKQLESMAEGFVQALPSLVIALMVLMVTWALARFAVRMADKLTSRATIRNDLKQLLDTLVRLFVWVIGSLVALTVAVPSFTPAGAFAGLGVGALAIGFAFQDIFENFLAGVLIMLRDKMNIGDSIQCNSIQGKVERITLRETHIRQFTGELTVVPNSMLFKNPVRILNDEPVRRDELVVGISYDADLDQAESILREAVSGVEGVDSSKTILVVAQTFNSSSIDFLIQWWADTTPRDMRITKSDAIKAIKAALDGAEIEIPYPYVTNTFKEALPIDRAHSPEKRAA</sequence>
<dbReference type="Gene3D" id="2.30.30.60">
    <property type="match status" value="1"/>
</dbReference>
<dbReference type="InterPro" id="IPR010920">
    <property type="entry name" value="LSM_dom_sf"/>
</dbReference>
<organism evidence="10 11">
    <name type="scientific">Novosphingobium clariflavum</name>
    <dbReference type="NCBI Taxonomy" id="2029884"/>
    <lineage>
        <taxon>Bacteria</taxon>
        <taxon>Pseudomonadati</taxon>
        <taxon>Pseudomonadota</taxon>
        <taxon>Alphaproteobacteria</taxon>
        <taxon>Sphingomonadales</taxon>
        <taxon>Sphingomonadaceae</taxon>
        <taxon>Novosphingobium</taxon>
    </lineage>
</organism>
<feature type="transmembrane region" description="Helical" evidence="7">
    <location>
        <begin position="93"/>
        <end position="122"/>
    </location>
</feature>
<evidence type="ECO:0000256" key="4">
    <source>
        <dbReference type="ARBA" id="ARBA00022692"/>
    </source>
</evidence>
<dbReference type="InterPro" id="IPR008910">
    <property type="entry name" value="MSC_TM_helix"/>
</dbReference>
<dbReference type="RefSeq" id="WP_267218725.1">
    <property type="nucleotide sequence ID" value="NZ_JAPCWC010000002.1"/>
</dbReference>
<reference evidence="10 11" key="1">
    <citation type="submission" date="2024-09" db="EMBL/GenBank/DDBJ databases">
        <authorList>
            <person name="Sun Q."/>
            <person name="Mori K."/>
        </authorList>
    </citation>
    <scope>NUCLEOTIDE SEQUENCE [LARGE SCALE GENOMIC DNA]</scope>
    <source>
        <strain evidence="10 11">CICC 11035S</strain>
    </source>
</reference>
<dbReference type="SUPFAM" id="SSF50182">
    <property type="entry name" value="Sm-like ribonucleoproteins"/>
    <property type="match status" value="1"/>
</dbReference>
<dbReference type="InterPro" id="IPR049278">
    <property type="entry name" value="MS_channel_C"/>
</dbReference>
<dbReference type="SUPFAM" id="SSF82689">
    <property type="entry name" value="Mechanosensitive channel protein MscS (YggB), C-terminal domain"/>
    <property type="match status" value="1"/>
</dbReference>
<protein>
    <recommendedName>
        <fullName evidence="7">Small-conductance mechanosensitive channel</fullName>
    </recommendedName>
</protein>
<keyword evidence="7" id="KW-0813">Transport</keyword>
<keyword evidence="7" id="KW-0997">Cell inner membrane</keyword>
<evidence type="ECO:0000259" key="9">
    <source>
        <dbReference type="Pfam" id="PF21082"/>
    </source>
</evidence>
<evidence type="ECO:0000256" key="6">
    <source>
        <dbReference type="ARBA" id="ARBA00023136"/>
    </source>
</evidence>
<dbReference type="InterPro" id="IPR011014">
    <property type="entry name" value="MscS_channel_TM-2"/>
</dbReference>
<evidence type="ECO:0000256" key="3">
    <source>
        <dbReference type="ARBA" id="ARBA00022475"/>
    </source>
</evidence>
<dbReference type="Gene3D" id="1.10.287.1260">
    <property type="match status" value="1"/>
</dbReference>
<proteinExistence type="inferred from homology"/>
<feature type="transmembrane region" description="Helical" evidence="7">
    <location>
        <begin position="20"/>
        <end position="43"/>
    </location>
</feature>
<dbReference type="InterPro" id="IPR011066">
    <property type="entry name" value="MscS_channel_C_sf"/>
</dbReference>
<name>A0ABV6S9Q2_9SPHN</name>
<dbReference type="Gene3D" id="3.30.70.100">
    <property type="match status" value="1"/>
</dbReference>
<keyword evidence="5 7" id="KW-1133">Transmembrane helix</keyword>
<dbReference type="Pfam" id="PF05552">
    <property type="entry name" value="MS_channel_1st_1"/>
    <property type="match status" value="1"/>
</dbReference>
<dbReference type="Pfam" id="PF21082">
    <property type="entry name" value="MS_channel_3rd"/>
    <property type="match status" value="1"/>
</dbReference>
<evidence type="ECO:0000256" key="5">
    <source>
        <dbReference type="ARBA" id="ARBA00022989"/>
    </source>
</evidence>
<dbReference type="PANTHER" id="PTHR30221:SF1">
    <property type="entry name" value="SMALL-CONDUCTANCE MECHANOSENSITIVE CHANNEL"/>
    <property type="match status" value="1"/>
</dbReference>
<dbReference type="EMBL" id="JBHLTM010000061">
    <property type="protein sequence ID" value="MFC0685986.1"/>
    <property type="molecule type" value="Genomic_DNA"/>
</dbReference>
<comment type="caution">
    <text evidence="10">The sequence shown here is derived from an EMBL/GenBank/DDBJ whole genome shotgun (WGS) entry which is preliminary data.</text>
</comment>
<comment type="similarity">
    <text evidence="2 7">Belongs to the MscS (TC 1.A.23) family.</text>
</comment>
<feature type="transmembrane region" description="Helical" evidence="7">
    <location>
        <begin position="66"/>
        <end position="87"/>
    </location>
</feature>
<dbReference type="PANTHER" id="PTHR30221">
    <property type="entry name" value="SMALL-CONDUCTANCE MECHANOSENSITIVE CHANNEL"/>
    <property type="match status" value="1"/>
</dbReference>
<dbReference type="Pfam" id="PF00924">
    <property type="entry name" value="MS_channel_2nd"/>
    <property type="match status" value="1"/>
</dbReference>
<keyword evidence="3" id="KW-1003">Cell membrane</keyword>
<evidence type="ECO:0000313" key="11">
    <source>
        <dbReference type="Proteomes" id="UP001589858"/>
    </source>
</evidence>
<evidence type="ECO:0000313" key="10">
    <source>
        <dbReference type="EMBL" id="MFC0685986.1"/>
    </source>
</evidence>
<keyword evidence="6 7" id="KW-0472">Membrane</keyword>
<comment type="subunit">
    <text evidence="7">Homoheptamer.</text>
</comment>
<comment type="function">
    <text evidence="7">Mechanosensitive channel that participates in the regulation of osmotic pressure changes within the cell, opening in response to stretch forces in the membrane lipid bilayer, without the need for other proteins. Contributes to normal resistance to hypoosmotic shock. Forms an ion channel of 1.0 nanosiemens conductance with a slight preference for anions.</text>
</comment>
<dbReference type="InterPro" id="IPR045275">
    <property type="entry name" value="MscS_archaea/bacteria_type"/>
</dbReference>
<keyword evidence="4 7" id="KW-0812">Transmembrane</keyword>
<evidence type="ECO:0000259" key="8">
    <source>
        <dbReference type="Pfam" id="PF00924"/>
    </source>
</evidence>
<evidence type="ECO:0000256" key="1">
    <source>
        <dbReference type="ARBA" id="ARBA00004651"/>
    </source>
</evidence>
<feature type="domain" description="Mechanosensitive ion channel MscS C-terminal" evidence="9">
    <location>
        <begin position="183"/>
        <end position="266"/>
    </location>
</feature>